<organism evidence="7 8">
    <name type="scientific">Pseudomonas putida (strain ATCC 47054 / DSM 6125 / CFBP 8728 / NCIMB 11950 / KT2440)</name>
    <dbReference type="NCBI Taxonomy" id="160488"/>
    <lineage>
        <taxon>Bacteria</taxon>
        <taxon>Pseudomonadati</taxon>
        <taxon>Pseudomonadota</taxon>
        <taxon>Gammaproteobacteria</taxon>
        <taxon>Pseudomonadales</taxon>
        <taxon>Pseudomonadaceae</taxon>
        <taxon>Pseudomonas</taxon>
    </lineage>
</organism>
<dbReference type="CDD" id="cd07185">
    <property type="entry name" value="OmpA_C-like"/>
    <property type="match status" value="1"/>
</dbReference>
<dbReference type="KEGG" id="ppu:PP_1122"/>
<keyword evidence="3" id="KW-0998">Cell outer membrane</keyword>
<evidence type="ECO:0000256" key="3">
    <source>
        <dbReference type="ARBA" id="ARBA00023237"/>
    </source>
</evidence>
<gene>
    <name evidence="7" type="ordered locus">PP_1122</name>
</gene>
<evidence type="ECO:0000313" key="7">
    <source>
        <dbReference type="EMBL" id="AAN66747.1"/>
    </source>
</evidence>
<comment type="subcellular location">
    <subcellularLocation>
        <location evidence="1">Cell outer membrane</location>
    </subcellularLocation>
</comment>
<dbReference type="InterPro" id="IPR028974">
    <property type="entry name" value="TSP_type-3_rpt"/>
</dbReference>
<dbReference type="Proteomes" id="UP000000556">
    <property type="component" value="Chromosome"/>
</dbReference>
<keyword evidence="8" id="KW-1185">Reference proteome</keyword>
<dbReference type="SUPFAM" id="SSF103647">
    <property type="entry name" value="TSP type-3 repeat"/>
    <property type="match status" value="1"/>
</dbReference>
<feature type="domain" description="OmpA-like" evidence="6">
    <location>
        <begin position="149"/>
        <end position="264"/>
    </location>
</feature>
<name>Q88NT2_PSEPK</name>
<dbReference type="GO" id="GO:0005509">
    <property type="term" value="F:calcium ion binding"/>
    <property type="evidence" value="ECO:0007669"/>
    <property type="project" value="InterPro"/>
</dbReference>
<dbReference type="InterPro" id="IPR006665">
    <property type="entry name" value="OmpA-like"/>
</dbReference>
<dbReference type="PaxDb" id="160488-PP_1122"/>
<dbReference type="PRINTS" id="PR01021">
    <property type="entry name" value="OMPADOMAIN"/>
</dbReference>
<dbReference type="PROSITE" id="PS01068">
    <property type="entry name" value="OMPA_1"/>
    <property type="match status" value="1"/>
</dbReference>
<dbReference type="PATRIC" id="fig|160488.4.peg.1190"/>
<evidence type="ECO:0000256" key="4">
    <source>
        <dbReference type="PROSITE-ProRule" id="PRU00473"/>
    </source>
</evidence>
<sequence length="264" mass="27345">MPRAVARARLHAGQPFVANDTGAFSMSVTSKAALPLLVAASLLTGCATHSDGSAPLNQRTWPICSLLGGLVGGGLGAIESSSWAAGGGALGAIAGGLICYAQDGDEDGDGIFDRRDHCPETPANTAVDHMGCPLKQYPAAPPASAPEPSPEVITLDDNGAVMFAFDSAELTPAAQQRLQGLVEKLNSPTVAKVRVIGHTDSVGSDSYNQALSERRASSVAEYLIGQGLEMGKVTSQGRGESEPVTDNETEEGRARNRRVELHLN</sequence>
<accession>Q88NT2</accession>
<dbReference type="Gene3D" id="3.30.1330.60">
    <property type="entry name" value="OmpA-like domain"/>
    <property type="match status" value="1"/>
</dbReference>
<dbReference type="InterPro" id="IPR050330">
    <property type="entry name" value="Bact_OuterMem_StrucFunc"/>
</dbReference>
<dbReference type="InterPro" id="IPR006690">
    <property type="entry name" value="OMPA-like_CS"/>
</dbReference>
<feature type="region of interest" description="Disordered" evidence="5">
    <location>
        <begin position="230"/>
        <end position="264"/>
    </location>
</feature>
<keyword evidence="2 4" id="KW-0472">Membrane</keyword>
<reference evidence="7 8" key="2">
    <citation type="journal article" date="2016" name="Environ. Microbiol.">
        <title>The revisited genome of Pseudomonas putida KT2440 enlightens its value as a robust metabolic chassis.</title>
        <authorList>
            <person name="Belda E."/>
            <person name="van Heck R.G."/>
            <person name="Lopez-Sanchez M.J."/>
            <person name="Cruveiller S."/>
            <person name="Barbe V."/>
            <person name="Fraser C."/>
            <person name="Klenk H.P."/>
            <person name="Petersen J."/>
            <person name="Morgat A."/>
            <person name="Nikel P.I."/>
            <person name="Vallenet D."/>
            <person name="Rouy Z."/>
            <person name="Sekowska A."/>
            <person name="Martins Dos Santos V.A."/>
            <person name="de Lorenzo V."/>
            <person name="Danchin A."/>
            <person name="Medigue C."/>
        </authorList>
    </citation>
    <scope>NUCLEOTIDE SEQUENCE [LARGE SCALE GENOMIC DNA]</scope>
    <source>
        <strain evidence="8">ATCC 47054 / DSM 6125 / CFBP 8728 / NCIMB 11950 / KT2440</strain>
    </source>
</reference>
<dbReference type="PROSITE" id="PS51123">
    <property type="entry name" value="OMPA_2"/>
    <property type="match status" value="1"/>
</dbReference>
<dbReference type="PANTHER" id="PTHR30329">
    <property type="entry name" value="STATOR ELEMENT OF FLAGELLAR MOTOR COMPLEX"/>
    <property type="match status" value="1"/>
</dbReference>
<dbReference type="EMBL" id="AE015451">
    <property type="protein sequence ID" value="AAN66747.1"/>
    <property type="molecule type" value="Genomic_DNA"/>
</dbReference>
<evidence type="ECO:0000256" key="5">
    <source>
        <dbReference type="SAM" id="MobiDB-lite"/>
    </source>
</evidence>
<dbReference type="InterPro" id="IPR006664">
    <property type="entry name" value="OMP_bac"/>
</dbReference>
<dbReference type="SUPFAM" id="SSF103088">
    <property type="entry name" value="OmpA-like"/>
    <property type="match status" value="1"/>
</dbReference>
<evidence type="ECO:0000313" key="8">
    <source>
        <dbReference type="Proteomes" id="UP000000556"/>
    </source>
</evidence>
<dbReference type="PRINTS" id="PR01023">
    <property type="entry name" value="NAFLGMOTY"/>
</dbReference>
<dbReference type="Pfam" id="PF00691">
    <property type="entry name" value="OmpA"/>
    <property type="match status" value="1"/>
</dbReference>
<dbReference type="HOGENOM" id="CLU_016890_6_1_6"/>
<dbReference type="PANTHER" id="PTHR30329:SF21">
    <property type="entry name" value="LIPOPROTEIN YIAD-RELATED"/>
    <property type="match status" value="1"/>
</dbReference>
<dbReference type="SMR" id="Q88NT2"/>
<dbReference type="GO" id="GO:0009279">
    <property type="term" value="C:cell outer membrane"/>
    <property type="evidence" value="ECO:0007669"/>
    <property type="project" value="UniProtKB-SubCell"/>
</dbReference>
<dbReference type="eggNOG" id="COG2885">
    <property type="taxonomic scope" value="Bacteria"/>
</dbReference>
<feature type="compositionally biased region" description="Basic and acidic residues" evidence="5">
    <location>
        <begin position="250"/>
        <end position="264"/>
    </location>
</feature>
<dbReference type="BioCyc" id="PPUT160488:G1G01-1200-MONOMER"/>
<proteinExistence type="predicted"/>
<evidence type="ECO:0000256" key="1">
    <source>
        <dbReference type="ARBA" id="ARBA00004442"/>
    </source>
</evidence>
<dbReference type="InterPro" id="IPR036737">
    <property type="entry name" value="OmpA-like_sf"/>
</dbReference>
<dbReference type="STRING" id="160488.PP_1122"/>
<dbReference type="PhylomeDB" id="Q88NT2"/>
<dbReference type="OrthoDB" id="1149075at2"/>
<evidence type="ECO:0000256" key="2">
    <source>
        <dbReference type="ARBA" id="ARBA00023136"/>
    </source>
</evidence>
<protein>
    <submittedName>
        <fullName evidence="7">OmpA family protein</fullName>
    </submittedName>
</protein>
<evidence type="ECO:0000259" key="6">
    <source>
        <dbReference type="PROSITE" id="PS51123"/>
    </source>
</evidence>
<reference evidence="7 8" key="1">
    <citation type="journal article" date="2002" name="Environ. Microbiol.">
        <title>Complete genome sequence and comparative analysis of the metabolically versatile Pseudomonas putida KT2440.</title>
        <authorList>
            <person name="Nelson K.E."/>
            <person name="Weinel C."/>
            <person name="Paulsen I.T."/>
            <person name="Dodson R.J."/>
            <person name="Hilbert H."/>
            <person name="Martins dos Santos V.A."/>
            <person name="Fouts D.E."/>
            <person name="Gill S.R."/>
            <person name="Pop M."/>
            <person name="Holmes M."/>
            <person name="Brinkac L."/>
            <person name="Beanan M."/>
            <person name="DeBoy R.T."/>
            <person name="Daugherty S."/>
            <person name="Kolonay J."/>
            <person name="Madupu R."/>
            <person name="Nelson W."/>
            <person name="White O."/>
            <person name="Peterson J."/>
            <person name="Khouri H."/>
            <person name="Hance I."/>
            <person name="Chris Lee P."/>
            <person name="Holtzapple E."/>
            <person name="Scanlan D."/>
            <person name="Tran K."/>
            <person name="Moazzez A."/>
            <person name="Utterback T."/>
            <person name="Rizzo M."/>
            <person name="Lee K."/>
            <person name="Kosack D."/>
            <person name="Moestl D."/>
            <person name="Wedler H."/>
            <person name="Lauber J."/>
            <person name="Stjepandic D."/>
            <person name="Hoheisel J."/>
            <person name="Straetz M."/>
            <person name="Heim S."/>
            <person name="Kiewitz C."/>
            <person name="Eisen J.A."/>
            <person name="Timmis K.N."/>
            <person name="Dusterhoft A."/>
            <person name="Tummler B."/>
            <person name="Fraser C.M."/>
        </authorList>
    </citation>
    <scope>NUCLEOTIDE SEQUENCE [LARGE SCALE GENOMIC DNA]</scope>
    <source>
        <strain evidence="8">ATCC 47054 / DSM 6125 / CFBP 8728 / NCIMB 11950 / KT2440</strain>
    </source>
</reference>
<dbReference type="AlphaFoldDB" id="Q88NT2"/>